<dbReference type="GO" id="GO:0005886">
    <property type="term" value="C:plasma membrane"/>
    <property type="evidence" value="ECO:0007669"/>
    <property type="project" value="UniProtKB-SubCell"/>
</dbReference>
<evidence type="ECO:0000256" key="4">
    <source>
        <dbReference type="ARBA" id="ARBA00022519"/>
    </source>
</evidence>
<dbReference type="AlphaFoldDB" id="A0A366Y4M5"/>
<feature type="transmembrane region" description="Helical" evidence="10">
    <location>
        <begin position="216"/>
        <end position="239"/>
    </location>
</feature>
<dbReference type="Pfam" id="PF02653">
    <property type="entry name" value="BPD_transp_2"/>
    <property type="match status" value="1"/>
</dbReference>
<feature type="transmembrane region" description="Helical" evidence="10">
    <location>
        <begin position="47"/>
        <end position="68"/>
    </location>
</feature>
<keyword evidence="3" id="KW-1003">Cell membrane</keyword>
<dbReference type="EMBL" id="QOCW01000001">
    <property type="protein sequence ID" value="RBW71363.1"/>
    <property type="molecule type" value="Genomic_DNA"/>
</dbReference>
<sequence length="328" mass="35383">MIESILHTLPQVLFDGLTLGAVYAVVALGYTMVYGILELINFAHGEIFMTGAFIGTAVLITSQTWGWLQMFPVWFTLFAVLVIASLSTGIMGVAIERVAYRPLRHLPRLIPLISAIGISFLLQDIVRFITELKRGIYILTGPTLYDEQLTLTVSSIFSGFTDIYFKATTIILLGCTLLMMIGLDFFVNKTKWGMAMRAVAQDPETASLMGVNVNKVVTLTFFIGSALGGATGVLFAQQYGTIDPYVGFILGLKAFTAAVLGGIGNIRGAMFGGILLGLIEMFAAANLGLLTNGMVGAEYKDVFAFAILIIVLTFKPEGLFGKAAIEKV</sequence>
<dbReference type="InterPro" id="IPR052157">
    <property type="entry name" value="BCAA_transport_permease"/>
</dbReference>
<evidence type="ECO:0000313" key="12">
    <source>
        <dbReference type="Proteomes" id="UP000253314"/>
    </source>
</evidence>
<dbReference type="PANTHER" id="PTHR11795">
    <property type="entry name" value="BRANCHED-CHAIN AMINO ACID TRANSPORT SYSTEM PERMEASE PROTEIN LIVH"/>
    <property type="match status" value="1"/>
</dbReference>
<feature type="transmembrane region" description="Helical" evidence="10">
    <location>
        <begin position="163"/>
        <end position="187"/>
    </location>
</feature>
<keyword evidence="12" id="KW-1185">Reference proteome</keyword>
<evidence type="ECO:0000313" key="11">
    <source>
        <dbReference type="EMBL" id="RBW71363.1"/>
    </source>
</evidence>
<dbReference type="OrthoDB" id="9807115at2"/>
<dbReference type="GO" id="GO:0005304">
    <property type="term" value="F:L-valine transmembrane transporter activity"/>
    <property type="evidence" value="ECO:0007669"/>
    <property type="project" value="TreeGrafter"/>
</dbReference>
<dbReference type="GO" id="GO:0015188">
    <property type="term" value="F:L-isoleucine transmembrane transporter activity"/>
    <property type="evidence" value="ECO:0007669"/>
    <property type="project" value="TreeGrafter"/>
</dbReference>
<evidence type="ECO:0000256" key="6">
    <source>
        <dbReference type="ARBA" id="ARBA00022970"/>
    </source>
</evidence>
<dbReference type="InterPro" id="IPR001851">
    <property type="entry name" value="ABC_transp_permease"/>
</dbReference>
<feature type="transmembrane region" description="Helical" evidence="10">
    <location>
        <begin position="106"/>
        <end position="126"/>
    </location>
</feature>
<dbReference type="CDD" id="cd06582">
    <property type="entry name" value="TM_PBP1_LivH_like"/>
    <property type="match status" value="1"/>
</dbReference>
<comment type="subcellular location">
    <subcellularLocation>
        <location evidence="1">Cell membrane</location>
        <topology evidence="1">Multi-pass membrane protein</topology>
    </subcellularLocation>
</comment>
<evidence type="ECO:0000256" key="3">
    <source>
        <dbReference type="ARBA" id="ARBA00022475"/>
    </source>
</evidence>
<comment type="similarity">
    <text evidence="9">Belongs to the binding-protein-dependent transport system permease family. LivHM subfamily.</text>
</comment>
<dbReference type="GO" id="GO:0015808">
    <property type="term" value="P:L-alanine transport"/>
    <property type="evidence" value="ECO:0007669"/>
    <property type="project" value="TreeGrafter"/>
</dbReference>
<keyword evidence="2" id="KW-0813">Transport</keyword>
<dbReference type="GO" id="GO:1903806">
    <property type="term" value="P:L-isoleucine import across plasma membrane"/>
    <property type="evidence" value="ECO:0007669"/>
    <property type="project" value="TreeGrafter"/>
</dbReference>
<keyword evidence="6" id="KW-0029">Amino-acid transport</keyword>
<dbReference type="Proteomes" id="UP000253314">
    <property type="component" value="Unassembled WGS sequence"/>
</dbReference>
<keyword evidence="5 10" id="KW-0812">Transmembrane</keyword>
<keyword evidence="7 10" id="KW-1133">Transmembrane helix</keyword>
<feature type="transmembrane region" description="Helical" evidence="10">
    <location>
        <begin position="302"/>
        <end position="320"/>
    </location>
</feature>
<feature type="transmembrane region" description="Helical" evidence="10">
    <location>
        <begin position="74"/>
        <end position="94"/>
    </location>
</feature>
<dbReference type="GO" id="GO:0015190">
    <property type="term" value="F:L-leucine transmembrane transporter activity"/>
    <property type="evidence" value="ECO:0007669"/>
    <property type="project" value="TreeGrafter"/>
</dbReference>
<proteinExistence type="inferred from homology"/>
<dbReference type="GO" id="GO:0015192">
    <property type="term" value="F:L-phenylalanine transmembrane transporter activity"/>
    <property type="evidence" value="ECO:0007669"/>
    <property type="project" value="TreeGrafter"/>
</dbReference>
<feature type="transmembrane region" description="Helical" evidence="10">
    <location>
        <begin position="270"/>
        <end position="290"/>
    </location>
</feature>
<gene>
    <name evidence="11" type="ORF">DS031_01025</name>
</gene>
<evidence type="ECO:0000256" key="2">
    <source>
        <dbReference type="ARBA" id="ARBA00022448"/>
    </source>
</evidence>
<reference evidence="11 12" key="1">
    <citation type="submission" date="2018-07" db="EMBL/GenBank/DDBJ databases">
        <title>Lottiidibacillus patelloidae gen. nov., sp. nov., isolated from the intestinal tract of a marine limpet and the reclassification of B. taeanensis BH030017T, B. algicola KMM 3737T and B. hwajinpoensis SW-72T as genus Lottiidibacillus.</title>
        <authorList>
            <person name="Liu R."/>
            <person name="Huang Z."/>
        </authorList>
    </citation>
    <scope>NUCLEOTIDE SEQUENCE [LARGE SCALE GENOMIC DNA]</scope>
    <source>
        <strain evidence="11 12">BH030017</strain>
    </source>
</reference>
<dbReference type="RefSeq" id="WP_113804068.1">
    <property type="nucleotide sequence ID" value="NZ_QOCW01000001.1"/>
</dbReference>
<accession>A0A366Y4M5</accession>
<evidence type="ECO:0000256" key="5">
    <source>
        <dbReference type="ARBA" id="ARBA00022692"/>
    </source>
</evidence>
<evidence type="ECO:0000256" key="7">
    <source>
        <dbReference type="ARBA" id="ARBA00022989"/>
    </source>
</evidence>
<evidence type="ECO:0000256" key="8">
    <source>
        <dbReference type="ARBA" id="ARBA00023136"/>
    </source>
</evidence>
<keyword evidence="8 10" id="KW-0472">Membrane</keyword>
<evidence type="ECO:0000256" key="9">
    <source>
        <dbReference type="ARBA" id="ARBA00037998"/>
    </source>
</evidence>
<protein>
    <submittedName>
        <fullName evidence="11">Branched-chain amino acid ABC transporter permease</fullName>
    </submittedName>
</protein>
<dbReference type="GO" id="GO:0042941">
    <property type="term" value="P:D-alanine transmembrane transport"/>
    <property type="evidence" value="ECO:0007669"/>
    <property type="project" value="TreeGrafter"/>
</dbReference>
<feature type="transmembrane region" description="Helical" evidence="10">
    <location>
        <begin position="20"/>
        <end position="40"/>
    </location>
</feature>
<evidence type="ECO:0000256" key="1">
    <source>
        <dbReference type="ARBA" id="ARBA00004651"/>
    </source>
</evidence>
<keyword evidence="4" id="KW-0997">Cell inner membrane</keyword>
<feature type="transmembrane region" description="Helical" evidence="10">
    <location>
        <begin position="245"/>
        <end position="263"/>
    </location>
</feature>
<dbReference type="PANTHER" id="PTHR11795:SF371">
    <property type="entry name" value="HIGH-AFFINITY BRANCHED-CHAIN AMINO ACID TRANSPORT SYSTEM PERMEASE PROTEIN LIVH"/>
    <property type="match status" value="1"/>
</dbReference>
<name>A0A366Y4M5_9BACI</name>
<comment type="caution">
    <text evidence="11">The sequence shown here is derived from an EMBL/GenBank/DDBJ whole genome shotgun (WGS) entry which is preliminary data.</text>
</comment>
<evidence type="ECO:0000256" key="10">
    <source>
        <dbReference type="SAM" id="Phobius"/>
    </source>
</evidence>
<organism evidence="11 12">
    <name type="scientific">Bacillus taeanensis</name>
    <dbReference type="NCBI Taxonomy" id="273032"/>
    <lineage>
        <taxon>Bacteria</taxon>
        <taxon>Bacillati</taxon>
        <taxon>Bacillota</taxon>
        <taxon>Bacilli</taxon>
        <taxon>Bacillales</taxon>
        <taxon>Bacillaceae</taxon>
        <taxon>Bacillus</taxon>
    </lineage>
</organism>